<evidence type="ECO:0000313" key="3">
    <source>
        <dbReference type="Proteomes" id="UP000299102"/>
    </source>
</evidence>
<dbReference type="Proteomes" id="UP000299102">
    <property type="component" value="Unassembled WGS sequence"/>
</dbReference>
<evidence type="ECO:0000259" key="1">
    <source>
        <dbReference type="Pfam" id="PF03184"/>
    </source>
</evidence>
<dbReference type="Pfam" id="PF03184">
    <property type="entry name" value="DDE_1"/>
    <property type="match status" value="1"/>
</dbReference>
<proteinExistence type="predicted"/>
<dbReference type="GO" id="GO:0003676">
    <property type="term" value="F:nucleic acid binding"/>
    <property type="evidence" value="ECO:0007669"/>
    <property type="project" value="InterPro"/>
</dbReference>
<accession>A0A4C1X037</accession>
<keyword evidence="3" id="KW-1185">Reference proteome</keyword>
<gene>
    <name evidence="2" type="ORF">EVAR_18987_1</name>
</gene>
<reference evidence="2 3" key="1">
    <citation type="journal article" date="2019" name="Commun. Biol.">
        <title>The bagworm genome reveals a unique fibroin gene that provides high tensile strength.</title>
        <authorList>
            <person name="Kono N."/>
            <person name="Nakamura H."/>
            <person name="Ohtoshi R."/>
            <person name="Tomita M."/>
            <person name="Numata K."/>
            <person name="Arakawa K."/>
        </authorList>
    </citation>
    <scope>NUCLEOTIDE SEQUENCE [LARGE SCALE GENOMIC DNA]</scope>
</reference>
<dbReference type="AlphaFoldDB" id="A0A4C1X037"/>
<sequence>MKQNLLFHVVVRVWYLKGRAGPFSCRSQFDQSMIPYYNGGVRVVRSVSPKPEATRKHIKPSILDAVTVLMRKPALSQRGGVKIKNLGFGAYIKIRNAGWRATRRALAVPRLFISDNPASGCIVRYRASDRTIKPAVRMFSAQHFRINTTHASNKSVSKAAEDKTNMVQRTDEKGYAIGKVHPSGWNQLNLFTDWFNHFLDKTNPTAESPMLLIFDGHYSHTHNLEILEVARERHVVIVSLPPHTTHRLQPLDRTFMA</sequence>
<evidence type="ECO:0000313" key="2">
    <source>
        <dbReference type="EMBL" id="GBP55694.1"/>
    </source>
</evidence>
<dbReference type="InterPro" id="IPR004875">
    <property type="entry name" value="DDE_SF_endonuclease_dom"/>
</dbReference>
<dbReference type="EMBL" id="BGZK01000675">
    <property type="protein sequence ID" value="GBP55694.1"/>
    <property type="molecule type" value="Genomic_DNA"/>
</dbReference>
<feature type="domain" description="DDE-1" evidence="1">
    <location>
        <begin position="179"/>
        <end position="254"/>
    </location>
</feature>
<comment type="caution">
    <text evidence="2">The sequence shown here is derived from an EMBL/GenBank/DDBJ whole genome shotgun (WGS) entry which is preliminary data.</text>
</comment>
<dbReference type="STRING" id="151549.A0A4C1X037"/>
<dbReference type="OrthoDB" id="8194222at2759"/>
<name>A0A4C1X037_EUMVA</name>
<protein>
    <recommendedName>
        <fullName evidence="1">DDE-1 domain-containing protein</fullName>
    </recommendedName>
</protein>
<organism evidence="2 3">
    <name type="scientific">Eumeta variegata</name>
    <name type="common">Bagworm moth</name>
    <name type="synonym">Eumeta japonica</name>
    <dbReference type="NCBI Taxonomy" id="151549"/>
    <lineage>
        <taxon>Eukaryota</taxon>
        <taxon>Metazoa</taxon>
        <taxon>Ecdysozoa</taxon>
        <taxon>Arthropoda</taxon>
        <taxon>Hexapoda</taxon>
        <taxon>Insecta</taxon>
        <taxon>Pterygota</taxon>
        <taxon>Neoptera</taxon>
        <taxon>Endopterygota</taxon>
        <taxon>Lepidoptera</taxon>
        <taxon>Glossata</taxon>
        <taxon>Ditrysia</taxon>
        <taxon>Tineoidea</taxon>
        <taxon>Psychidae</taxon>
        <taxon>Oiketicinae</taxon>
        <taxon>Eumeta</taxon>
    </lineage>
</organism>